<keyword evidence="1" id="KW-0732">Signal</keyword>
<evidence type="ECO:0000313" key="4">
    <source>
        <dbReference type="Proteomes" id="UP000663505"/>
    </source>
</evidence>
<organism evidence="3 4">
    <name type="scientific">Alicyclobacillus mengziensis</name>
    <dbReference type="NCBI Taxonomy" id="2931921"/>
    <lineage>
        <taxon>Bacteria</taxon>
        <taxon>Bacillati</taxon>
        <taxon>Bacillota</taxon>
        <taxon>Bacilli</taxon>
        <taxon>Bacillales</taxon>
        <taxon>Alicyclobacillaceae</taxon>
        <taxon>Alicyclobacillus</taxon>
    </lineage>
</organism>
<dbReference type="InterPro" id="IPR000421">
    <property type="entry name" value="FA58C"/>
</dbReference>
<dbReference type="SUPFAM" id="SSF49785">
    <property type="entry name" value="Galactose-binding domain-like"/>
    <property type="match status" value="1"/>
</dbReference>
<reference evidence="3 4" key="1">
    <citation type="submission" date="2021-02" db="EMBL/GenBank/DDBJ databases">
        <title>Alicyclobacillus curvatus sp. nov. and Alicyclobacillus mengziensis sp. nov., two acidophilic bacteria isolated from acid mine drainage.</title>
        <authorList>
            <person name="Huang Y."/>
        </authorList>
    </citation>
    <scope>NUCLEOTIDE SEQUENCE [LARGE SCALE GENOMIC DNA]</scope>
    <source>
        <strain evidence="3 4">S30H14</strain>
    </source>
</reference>
<dbReference type="InterPro" id="IPR032329">
    <property type="entry name" value="DUF4855"/>
</dbReference>
<dbReference type="EMBL" id="CP071182">
    <property type="protein sequence ID" value="QSO47541.1"/>
    <property type="molecule type" value="Genomic_DNA"/>
</dbReference>
<proteinExistence type="predicted"/>
<protein>
    <submittedName>
        <fullName evidence="3">DUF4855 domain-containing protein</fullName>
    </submittedName>
</protein>
<dbReference type="Pfam" id="PF00754">
    <property type="entry name" value="F5_F8_type_C"/>
    <property type="match status" value="1"/>
</dbReference>
<name>A0A9X7VYU2_9BACL</name>
<gene>
    <name evidence="3" type="ORF">JZ786_00265</name>
</gene>
<keyword evidence="4" id="KW-1185">Reference proteome</keyword>
<evidence type="ECO:0000256" key="1">
    <source>
        <dbReference type="SAM" id="SignalP"/>
    </source>
</evidence>
<feature type="signal peptide" evidence="1">
    <location>
        <begin position="1"/>
        <end position="29"/>
    </location>
</feature>
<dbReference type="AlphaFoldDB" id="A0A9X7VYU2"/>
<evidence type="ECO:0000259" key="2">
    <source>
        <dbReference type="Pfam" id="PF00754"/>
    </source>
</evidence>
<dbReference type="KEGG" id="afx:JZ786_00265"/>
<sequence>MMKRKQFTVRLGTASLLSTLLLGSTAALAATGAGTATTNATANSATTAPSAPATVADLMSGASLQVSTVGPTDATFHSQEAPYNTPLVGSNSWHGFLRQSARNITVNLGGYHALNTISIQMEQQGSLGIYFPNQIQFQAYNNGKWYTIGTVHPAVPTTNVVTNVQTFSVNALGITAQKVRIHFPVDVWVFARNVDVQGNPATASSGSIPATLNPVPSQSTAPMLATSTAAHGIHNMLLVYTDGATASQSVWSTSDFLPMVAHQQPNGTLNGKMFDTFLFLPYNSLADTQAGWSGYITNLFTPKQQLAALNAAVGQANQALNTPNRKVKVVLTMPYPKFGDGNWGTINGQEINFSGSVGDPVARGARDAAMSWYLNLLLQDWHSANFANLQLTGIYWDNEQIDYSAPGEVQIVQDAVNDVHQQNLPIFWIPFYDASGLDSWRSFGFDAAWLQPNYVELGTNNTSRLTNAEQLAATYGLGMELEVAAGSITPTAATFYNNTLNQLTQDEFGGGVSHAFYAGSKGLVQAAQSSQPYLRAVYDNTYNFIQNTSVK</sequence>
<feature type="domain" description="F5/8 type C" evidence="2">
    <location>
        <begin position="87"/>
        <end position="184"/>
    </location>
</feature>
<evidence type="ECO:0000313" key="3">
    <source>
        <dbReference type="EMBL" id="QSO47541.1"/>
    </source>
</evidence>
<accession>A0A9X7VYU2</accession>
<feature type="chain" id="PRO_5040914574" evidence="1">
    <location>
        <begin position="30"/>
        <end position="551"/>
    </location>
</feature>
<dbReference type="InterPro" id="IPR008979">
    <property type="entry name" value="Galactose-bd-like_sf"/>
</dbReference>
<dbReference type="Gene3D" id="2.60.120.260">
    <property type="entry name" value="Galactose-binding domain-like"/>
    <property type="match status" value="1"/>
</dbReference>
<dbReference type="Pfam" id="PF16147">
    <property type="entry name" value="DUF4855"/>
    <property type="match status" value="1"/>
</dbReference>
<dbReference type="Proteomes" id="UP000663505">
    <property type="component" value="Chromosome"/>
</dbReference>